<sequence length="298" mass="35104">MFSDFKKILDSGYSYKKSLERNHLKQESVDLLREKIKNSNIVPKSLTDKQLLRFLTTYKYDINQVAILIENYYNYKASVPELHQNRDIWSNEIRSALKNQYFMFLPITSDNKMLIFHSVKNSDPSTYDYDLASKVYLMLFEAYNYYYGPFTEAILLFDLKAAGLRFLFKPSVSSMRNMAKFVEDAIPVHVQKGIIFNTMKAFDLIITICKPFVKTELSQKFQFLHSDVDYNKFHETQVPKSHLPKEFGGTLGTLDELQEKSVQLFMNLRDYFVLEEKQASFEFDDYIKDHPDEVHHSD</sequence>
<dbReference type="InterPro" id="IPR036273">
    <property type="entry name" value="CRAL/TRIO_N_dom_sf"/>
</dbReference>
<evidence type="ECO:0000313" key="3">
    <source>
        <dbReference type="Proteomes" id="UP001153620"/>
    </source>
</evidence>
<dbReference type="PANTHER" id="PTHR10174">
    <property type="entry name" value="ALPHA-TOCOPHEROL TRANSFER PROTEIN-RELATED"/>
    <property type="match status" value="1"/>
</dbReference>
<dbReference type="Proteomes" id="UP001153620">
    <property type="component" value="Chromosome 2"/>
</dbReference>
<dbReference type="OrthoDB" id="6736570at2759"/>
<proteinExistence type="predicted"/>
<gene>
    <name evidence="2" type="ORF">CHIRRI_LOCUS8737</name>
</gene>
<dbReference type="SUPFAM" id="SSF52087">
    <property type="entry name" value="CRAL/TRIO domain"/>
    <property type="match status" value="1"/>
</dbReference>
<dbReference type="Gene3D" id="1.10.8.20">
    <property type="entry name" value="N-terminal domain of phosphatidylinositol transfer protein sec14p"/>
    <property type="match status" value="1"/>
</dbReference>
<dbReference type="SMART" id="SM00516">
    <property type="entry name" value="SEC14"/>
    <property type="match status" value="1"/>
</dbReference>
<dbReference type="Pfam" id="PF00650">
    <property type="entry name" value="CRAL_TRIO"/>
    <property type="match status" value="1"/>
</dbReference>
<evidence type="ECO:0000259" key="1">
    <source>
        <dbReference type="PROSITE" id="PS50191"/>
    </source>
</evidence>
<keyword evidence="3" id="KW-1185">Reference proteome</keyword>
<reference evidence="2" key="2">
    <citation type="submission" date="2022-10" db="EMBL/GenBank/DDBJ databases">
        <authorList>
            <consortium name="ENA_rothamsted_submissions"/>
            <consortium name="culmorum"/>
            <person name="King R."/>
        </authorList>
    </citation>
    <scope>NUCLEOTIDE SEQUENCE</scope>
</reference>
<dbReference type="AlphaFoldDB" id="A0A9N9RZN9"/>
<dbReference type="PANTHER" id="PTHR10174:SF130">
    <property type="entry name" value="ALPHA-TOCOPHEROL TRANSFER PROTEIN-LIKE"/>
    <property type="match status" value="1"/>
</dbReference>
<name>A0A9N9RZN9_9DIPT</name>
<dbReference type="EMBL" id="OU895878">
    <property type="protein sequence ID" value="CAG9805870.1"/>
    <property type="molecule type" value="Genomic_DNA"/>
</dbReference>
<dbReference type="GO" id="GO:1902936">
    <property type="term" value="F:phosphatidylinositol bisphosphate binding"/>
    <property type="evidence" value="ECO:0007669"/>
    <property type="project" value="TreeGrafter"/>
</dbReference>
<dbReference type="GO" id="GO:0016020">
    <property type="term" value="C:membrane"/>
    <property type="evidence" value="ECO:0007669"/>
    <property type="project" value="TreeGrafter"/>
</dbReference>
<organism evidence="2 3">
    <name type="scientific">Chironomus riparius</name>
    <dbReference type="NCBI Taxonomy" id="315576"/>
    <lineage>
        <taxon>Eukaryota</taxon>
        <taxon>Metazoa</taxon>
        <taxon>Ecdysozoa</taxon>
        <taxon>Arthropoda</taxon>
        <taxon>Hexapoda</taxon>
        <taxon>Insecta</taxon>
        <taxon>Pterygota</taxon>
        <taxon>Neoptera</taxon>
        <taxon>Endopterygota</taxon>
        <taxon>Diptera</taxon>
        <taxon>Nematocera</taxon>
        <taxon>Chironomoidea</taxon>
        <taxon>Chironomidae</taxon>
        <taxon>Chironominae</taxon>
        <taxon>Chironomus</taxon>
    </lineage>
</organism>
<dbReference type="Gene3D" id="3.40.525.10">
    <property type="entry name" value="CRAL-TRIO lipid binding domain"/>
    <property type="match status" value="1"/>
</dbReference>
<dbReference type="PRINTS" id="PR00180">
    <property type="entry name" value="CRETINALDHBP"/>
</dbReference>
<reference evidence="2" key="1">
    <citation type="submission" date="2022-01" db="EMBL/GenBank/DDBJ databases">
        <authorList>
            <person name="King R."/>
        </authorList>
    </citation>
    <scope>NUCLEOTIDE SEQUENCE</scope>
</reference>
<feature type="domain" description="CRAL-TRIO" evidence="1">
    <location>
        <begin position="134"/>
        <end position="255"/>
    </location>
</feature>
<dbReference type="InterPro" id="IPR001251">
    <property type="entry name" value="CRAL-TRIO_dom"/>
</dbReference>
<dbReference type="PROSITE" id="PS50191">
    <property type="entry name" value="CRAL_TRIO"/>
    <property type="match status" value="1"/>
</dbReference>
<protein>
    <recommendedName>
        <fullName evidence="1">CRAL-TRIO domain-containing protein</fullName>
    </recommendedName>
</protein>
<dbReference type="CDD" id="cd00170">
    <property type="entry name" value="SEC14"/>
    <property type="match status" value="1"/>
</dbReference>
<dbReference type="SUPFAM" id="SSF46938">
    <property type="entry name" value="CRAL/TRIO N-terminal domain"/>
    <property type="match status" value="1"/>
</dbReference>
<evidence type="ECO:0000313" key="2">
    <source>
        <dbReference type="EMBL" id="CAG9805870.1"/>
    </source>
</evidence>
<accession>A0A9N9RZN9</accession>
<dbReference type="InterPro" id="IPR036865">
    <property type="entry name" value="CRAL-TRIO_dom_sf"/>
</dbReference>